<feature type="compositionally biased region" description="Acidic residues" evidence="1">
    <location>
        <begin position="8"/>
        <end position="20"/>
    </location>
</feature>
<reference evidence="2" key="2">
    <citation type="submission" date="2015-06" db="UniProtKB">
        <authorList>
            <consortium name="EnsemblMetazoa"/>
        </authorList>
    </citation>
    <scope>IDENTIFICATION</scope>
</reference>
<feature type="region of interest" description="Disordered" evidence="1">
    <location>
        <begin position="1"/>
        <end position="20"/>
    </location>
</feature>
<proteinExistence type="predicted"/>
<dbReference type="EnsemblMetazoa" id="tetur01g11020.1">
    <property type="protein sequence ID" value="tetur01g11020.1"/>
    <property type="gene ID" value="tetur01g11020"/>
</dbReference>
<protein>
    <submittedName>
        <fullName evidence="2">Uncharacterized protein</fullName>
    </submittedName>
</protein>
<dbReference type="AlphaFoldDB" id="T1JSM1"/>
<accession>T1JSM1</accession>
<keyword evidence="3" id="KW-1185">Reference proteome</keyword>
<name>T1JSM1_TETUR</name>
<evidence type="ECO:0000256" key="1">
    <source>
        <dbReference type="SAM" id="MobiDB-lite"/>
    </source>
</evidence>
<organism evidence="2 3">
    <name type="scientific">Tetranychus urticae</name>
    <name type="common">Two-spotted spider mite</name>
    <dbReference type="NCBI Taxonomy" id="32264"/>
    <lineage>
        <taxon>Eukaryota</taxon>
        <taxon>Metazoa</taxon>
        <taxon>Ecdysozoa</taxon>
        <taxon>Arthropoda</taxon>
        <taxon>Chelicerata</taxon>
        <taxon>Arachnida</taxon>
        <taxon>Acari</taxon>
        <taxon>Acariformes</taxon>
        <taxon>Trombidiformes</taxon>
        <taxon>Prostigmata</taxon>
        <taxon>Eleutherengona</taxon>
        <taxon>Raphignathae</taxon>
        <taxon>Tetranychoidea</taxon>
        <taxon>Tetranychidae</taxon>
        <taxon>Tetranychus</taxon>
    </lineage>
</organism>
<reference evidence="3" key="1">
    <citation type="submission" date="2011-08" db="EMBL/GenBank/DDBJ databases">
        <authorList>
            <person name="Rombauts S."/>
        </authorList>
    </citation>
    <scope>NUCLEOTIDE SEQUENCE</scope>
    <source>
        <strain evidence="3">London</strain>
    </source>
</reference>
<dbReference type="EMBL" id="CAEY01000463">
    <property type="status" value="NOT_ANNOTATED_CDS"/>
    <property type="molecule type" value="Genomic_DNA"/>
</dbReference>
<evidence type="ECO:0000313" key="2">
    <source>
        <dbReference type="EnsemblMetazoa" id="tetur01g11020.1"/>
    </source>
</evidence>
<sequence length="20" mass="2323">MGMHEKDDEHDDNGDDYNGE</sequence>
<evidence type="ECO:0000313" key="3">
    <source>
        <dbReference type="Proteomes" id="UP000015104"/>
    </source>
</evidence>
<dbReference type="Proteomes" id="UP000015104">
    <property type="component" value="Unassembled WGS sequence"/>
</dbReference>
<dbReference type="HOGENOM" id="CLU_3428628_0_0_1"/>